<evidence type="ECO:0000313" key="12">
    <source>
        <dbReference type="Proteomes" id="UP001172457"/>
    </source>
</evidence>
<keyword evidence="8" id="KW-1133">Transmembrane helix</keyword>
<keyword evidence="8" id="KW-0812">Transmembrane</keyword>
<keyword evidence="4" id="KW-0540">Nuclease</keyword>
<dbReference type="InterPro" id="IPR045249">
    <property type="entry name" value="HARBI1-like"/>
</dbReference>
<feature type="transmembrane region" description="Helical" evidence="8">
    <location>
        <begin position="50"/>
        <end position="67"/>
    </location>
</feature>
<dbReference type="InterPro" id="IPR027806">
    <property type="entry name" value="HARBI1_dom"/>
</dbReference>
<dbReference type="PANTHER" id="PTHR22930:SF262">
    <property type="entry name" value="MYB_SANT-LIKE DOMAIN, HARBINGER TRANSPOSASE-DERIVED NUCLEASE DOMAIN PROTEIN-RELATED"/>
    <property type="match status" value="1"/>
</dbReference>
<dbReference type="Pfam" id="PF26138">
    <property type="entry name" value="DUF8040"/>
    <property type="match status" value="1"/>
</dbReference>
<comment type="cofactor">
    <cofactor evidence="1">
        <name>a divalent metal cation</name>
        <dbReference type="ChEBI" id="CHEBI:60240"/>
    </cofactor>
</comment>
<evidence type="ECO:0000256" key="7">
    <source>
        <dbReference type="ARBA" id="ARBA00023242"/>
    </source>
</evidence>
<comment type="caution">
    <text evidence="11">The sequence shown here is derived from an EMBL/GenBank/DDBJ whole genome shotgun (WGS) entry which is preliminary data.</text>
</comment>
<evidence type="ECO:0000256" key="4">
    <source>
        <dbReference type="ARBA" id="ARBA00022722"/>
    </source>
</evidence>
<evidence type="ECO:0000259" key="9">
    <source>
        <dbReference type="Pfam" id="PF13359"/>
    </source>
</evidence>
<dbReference type="GO" id="GO:0004518">
    <property type="term" value="F:nuclease activity"/>
    <property type="evidence" value="ECO:0007669"/>
    <property type="project" value="UniProtKB-KW"/>
</dbReference>
<dbReference type="EMBL" id="JARYMX010000001">
    <property type="protein sequence ID" value="KAJ9566835.1"/>
    <property type="molecule type" value="Genomic_DNA"/>
</dbReference>
<dbReference type="PANTHER" id="PTHR22930">
    <property type="match status" value="1"/>
</dbReference>
<evidence type="ECO:0008006" key="13">
    <source>
        <dbReference type="Google" id="ProtNLM"/>
    </source>
</evidence>
<dbReference type="GO" id="GO:0046872">
    <property type="term" value="F:metal ion binding"/>
    <property type="evidence" value="ECO:0007669"/>
    <property type="project" value="UniProtKB-KW"/>
</dbReference>
<gene>
    <name evidence="11" type="ORF">OSB04_002801</name>
</gene>
<organism evidence="11 12">
    <name type="scientific">Centaurea solstitialis</name>
    <name type="common">yellow star-thistle</name>
    <dbReference type="NCBI Taxonomy" id="347529"/>
    <lineage>
        <taxon>Eukaryota</taxon>
        <taxon>Viridiplantae</taxon>
        <taxon>Streptophyta</taxon>
        <taxon>Embryophyta</taxon>
        <taxon>Tracheophyta</taxon>
        <taxon>Spermatophyta</taxon>
        <taxon>Magnoliopsida</taxon>
        <taxon>eudicotyledons</taxon>
        <taxon>Gunneridae</taxon>
        <taxon>Pentapetalae</taxon>
        <taxon>asterids</taxon>
        <taxon>campanulids</taxon>
        <taxon>Asterales</taxon>
        <taxon>Asteraceae</taxon>
        <taxon>Carduoideae</taxon>
        <taxon>Cardueae</taxon>
        <taxon>Centaureinae</taxon>
        <taxon>Centaurea</taxon>
    </lineage>
</organism>
<dbReference type="AlphaFoldDB" id="A0AA38TTN4"/>
<keyword evidence="5" id="KW-0479">Metal-binding</keyword>
<evidence type="ECO:0000256" key="3">
    <source>
        <dbReference type="ARBA" id="ARBA00006958"/>
    </source>
</evidence>
<proteinExistence type="inferred from homology"/>
<comment type="similarity">
    <text evidence="3">Belongs to the HARBI1 family.</text>
</comment>
<evidence type="ECO:0000256" key="5">
    <source>
        <dbReference type="ARBA" id="ARBA00022723"/>
    </source>
</evidence>
<dbReference type="GO" id="GO:0016787">
    <property type="term" value="F:hydrolase activity"/>
    <property type="evidence" value="ECO:0007669"/>
    <property type="project" value="UniProtKB-KW"/>
</dbReference>
<keyword evidence="12" id="KW-1185">Reference proteome</keyword>
<name>A0AA38TTN4_9ASTR</name>
<keyword evidence="8" id="KW-0472">Membrane</keyword>
<dbReference type="InterPro" id="IPR058353">
    <property type="entry name" value="DUF8040"/>
</dbReference>
<evidence type="ECO:0000313" key="11">
    <source>
        <dbReference type="EMBL" id="KAJ9566835.1"/>
    </source>
</evidence>
<dbReference type="GO" id="GO:0005634">
    <property type="term" value="C:nucleus"/>
    <property type="evidence" value="ECO:0007669"/>
    <property type="project" value="UniProtKB-SubCell"/>
</dbReference>
<sequence length="385" mass="44696">MDDLAVDLKDALRVLITQPPQLFNRHHHRHHRHHLHHPRLHKLTQFIMDNRQKAIFIIVVFLYLYYIRRSRRLKRKRDNISRLTGRQFTNELLEGTDTQCIDLLRMSRVAFIQLCAHFKAKVLDKMIEFAKEIIVPTSFNPNPEIPGNNRRLRRIFKGAIGALDGTLVHAVVPIEEQHLYRGRGKGDCYQNVLAICDFNMVFTFVVAGWEGVAHDSRVLSETLADGEIGFPFPPPDKYYLCDAVYANTRGFMAPYRNVRYWLGDFRRQRPLNKYEKFNHSHAKLRNVIERAYGVLKARFPILKRMAPFSLEVQRDVVIACFAVHNFIRKEGLSDEFFSYYDQPIEEGVDGGDEAGEIQSHGSSANQSYMAGLREEIATQLMPNDN</sequence>
<accession>A0AA38TTN4</accession>
<reference evidence="11" key="1">
    <citation type="submission" date="2023-03" db="EMBL/GenBank/DDBJ databases">
        <title>Chromosome-scale reference genome and RAD-based genetic map of yellow starthistle (Centaurea solstitialis) reveal putative structural variation and QTLs associated with invader traits.</title>
        <authorList>
            <person name="Reatini B."/>
            <person name="Cang F.A."/>
            <person name="Jiang Q."/>
            <person name="Mckibben M.T.W."/>
            <person name="Barker M.S."/>
            <person name="Rieseberg L.H."/>
            <person name="Dlugosch K.M."/>
        </authorList>
    </citation>
    <scope>NUCLEOTIDE SEQUENCE</scope>
    <source>
        <strain evidence="11">CAN-66</strain>
        <tissue evidence="11">Leaf</tissue>
    </source>
</reference>
<comment type="subcellular location">
    <subcellularLocation>
        <location evidence="2">Nucleus</location>
    </subcellularLocation>
</comment>
<keyword evidence="7" id="KW-0539">Nucleus</keyword>
<feature type="domain" description="DUF8040" evidence="10">
    <location>
        <begin position="81"/>
        <end position="122"/>
    </location>
</feature>
<dbReference type="Proteomes" id="UP001172457">
    <property type="component" value="Chromosome 1"/>
</dbReference>
<dbReference type="Pfam" id="PF13359">
    <property type="entry name" value="DDE_Tnp_4"/>
    <property type="match status" value="1"/>
</dbReference>
<evidence type="ECO:0000256" key="2">
    <source>
        <dbReference type="ARBA" id="ARBA00004123"/>
    </source>
</evidence>
<evidence type="ECO:0000259" key="10">
    <source>
        <dbReference type="Pfam" id="PF26138"/>
    </source>
</evidence>
<protein>
    <recommendedName>
        <fullName evidence="13">DDE Tnp4 domain-containing protein</fullName>
    </recommendedName>
</protein>
<keyword evidence="6" id="KW-0378">Hydrolase</keyword>
<feature type="domain" description="DDE Tnp4" evidence="9">
    <location>
        <begin position="163"/>
        <end position="325"/>
    </location>
</feature>
<evidence type="ECO:0000256" key="8">
    <source>
        <dbReference type="SAM" id="Phobius"/>
    </source>
</evidence>
<evidence type="ECO:0000256" key="1">
    <source>
        <dbReference type="ARBA" id="ARBA00001968"/>
    </source>
</evidence>
<evidence type="ECO:0000256" key="6">
    <source>
        <dbReference type="ARBA" id="ARBA00022801"/>
    </source>
</evidence>